<dbReference type="EMBL" id="SATR01000199">
    <property type="protein sequence ID" value="TFH88939.1"/>
    <property type="molecule type" value="Genomic_DNA"/>
</dbReference>
<comment type="caution">
    <text evidence="2">The sequence shown here is derived from an EMBL/GenBank/DDBJ whole genome shotgun (WGS) entry which is preliminary data.</text>
</comment>
<keyword evidence="3" id="KW-1185">Reference proteome</keyword>
<protein>
    <submittedName>
        <fullName evidence="2">Uncharacterized protein</fullName>
    </submittedName>
</protein>
<proteinExistence type="predicted"/>
<dbReference type="Proteomes" id="UP000297753">
    <property type="component" value="Unassembled WGS sequence"/>
</dbReference>
<dbReference type="RefSeq" id="WP_134837782.1">
    <property type="nucleotide sequence ID" value="NZ_SATR01000199.1"/>
</dbReference>
<keyword evidence="1" id="KW-0812">Transmembrane</keyword>
<keyword evidence="1" id="KW-1133">Transmembrane helix</keyword>
<feature type="transmembrane region" description="Helical" evidence="1">
    <location>
        <begin position="23"/>
        <end position="44"/>
    </location>
</feature>
<name>A0A4Y8W7Q7_9VIBR</name>
<reference evidence="2 3" key="1">
    <citation type="submission" date="2019-01" db="EMBL/GenBank/DDBJ databases">
        <title>Vibrio BEI176 sp. nov, a marine bacterium isolated from China: eastern marignal seas.</title>
        <authorList>
            <person name="Li B."/>
        </authorList>
    </citation>
    <scope>NUCLEOTIDE SEQUENCE [LARGE SCALE GENOMIC DNA]</scope>
    <source>
        <strain evidence="2 3">BEI176</strain>
    </source>
</reference>
<evidence type="ECO:0000313" key="2">
    <source>
        <dbReference type="EMBL" id="TFH88939.1"/>
    </source>
</evidence>
<sequence length="201" mass="22777">MAIPIEKVLSQDMVVKIVSDTDLFSIGSLFITALVVIATTYLTIKNFKTSMTSHQKTEMMKIKLHEKVKNRQQWIESVRSTVSEFCAVSTTMAEISLSLDKRISVLKSLEQNAMALEALQMTEKFDAQLSRALVLKNSLHLLLDPDAQEAQEVLEEIDSIYRIISDSSSDNYPKEELYSRVSRVIELTQFVVKSEWAALNL</sequence>
<evidence type="ECO:0000313" key="3">
    <source>
        <dbReference type="Proteomes" id="UP000297753"/>
    </source>
</evidence>
<evidence type="ECO:0000256" key="1">
    <source>
        <dbReference type="SAM" id="Phobius"/>
    </source>
</evidence>
<organism evidence="2 3">
    <name type="scientific">Vibrio ouci</name>
    <dbReference type="NCBI Taxonomy" id="2499078"/>
    <lineage>
        <taxon>Bacteria</taxon>
        <taxon>Pseudomonadati</taxon>
        <taxon>Pseudomonadota</taxon>
        <taxon>Gammaproteobacteria</taxon>
        <taxon>Vibrionales</taxon>
        <taxon>Vibrionaceae</taxon>
        <taxon>Vibrio</taxon>
    </lineage>
</organism>
<dbReference type="AlphaFoldDB" id="A0A4Y8W7Q7"/>
<accession>A0A4Y8W7Q7</accession>
<gene>
    <name evidence="2" type="ORF">ELS82_25100</name>
</gene>
<keyword evidence="1" id="KW-0472">Membrane</keyword>